<dbReference type="EMBL" id="JAGKQM010000012">
    <property type="protein sequence ID" value="KAH0896238.1"/>
    <property type="molecule type" value="Genomic_DNA"/>
</dbReference>
<feature type="compositionally biased region" description="Polar residues" evidence="1">
    <location>
        <begin position="66"/>
        <end position="77"/>
    </location>
</feature>
<reference evidence="3 4" key="1">
    <citation type="submission" date="2021-05" db="EMBL/GenBank/DDBJ databases">
        <title>Genome Assembly of Synthetic Allotetraploid Brassica napus Reveals Homoeologous Exchanges between Subgenomes.</title>
        <authorList>
            <person name="Davis J.T."/>
        </authorList>
    </citation>
    <scope>NUCLEOTIDE SEQUENCE [LARGE SCALE GENOMIC DNA]</scope>
    <source>
        <strain evidence="4">cv. Da-Ae</strain>
        <tissue evidence="3">Seedling</tissue>
    </source>
</reference>
<accession>A0ABQ8AUT2</accession>
<name>A0ABQ8AUT2_BRANA</name>
<feature type="region of interest" description="Disordered" evidence="1">
    <location>
        <begin position="29"/>
        <end position="80"/>
    </location>
</feature>
<evidence type="ECO:0000313" key="3">
    <source>
        <dbReference type="EMBL" id="KAH0896238.1"/>
    </source>
</evidence>
<sequence length="125" mass="14273">MSTSTLSLISTLMVAIRWTLTISSEKKSTLYLPPPESDSKIRESATQDLNRGERFNGHDVDPVTRKSGSTTTTQRQTMKVHVTKAEKTQWTRLIKIFPKIFPMHFDCLVKTTTKMMEVLIDIVSR</sequence>
<organism evidence="3 4">
    <name type="scientific">Brassica napus</name>
    <name type="common">Rape</name>
    <dbReference type="NCBI Taxonomy" id="3708"/>
    <lineage>
        <taxon>Eukaryota</taxon>
        <taxon>Viridiplantae</taxon>
        <taxon>Streptophyta</taxon>
        <taxon>Embryophyta</taxon>
        <taxon>Tracheophyta</taxon>
        <taxon>Spermatophyta</taxon>
        <taxon>Magnoliopsida</taxon>
        <taxon>eudicotyledons</taxon>
        <taxon>Gunneridae</taxon>
        <taxon>Pentapetalae</taxon>
        <taxon>rosids</taxon>
        <taxon>malvids</taxon>
        <taxon>Brassicales</taxon>
        <taxon>Brassicaceae</taxon>
        <taxon>Brassiceae</taxon>
        <taxon>Brassica</taxon>
    </lineage>
</organism>
<dbReference type="Proteomes" id="UP000824890">
    <property type="component" value="Unassembled WGS sequence"/>
</dbReference>
<feature type="signal peptide" evidence="2">
    <location>
        <begin position="1"/>
        <end position="21"/>
    </location>
</feature>
<gene>
    <name evidence="3" type="ORF">HID58_045806</name>
</gene>
<comment type="caution">
    <text evidence="3">The sequence shown here is derived from an EMBL/GenBank/DDBJ whole genome shotgun (WGS) entry which is preliminary data.</text>
</comment>
<keyword evidence="4" id="KW-1185">Reference proteome</keyword>
<evidence type="ECO:0000256" key="2">
    <source>
        <dbReference type="SAM" id="SignalP"/>
    </source>
</evidence>
<protein>
    <submittedName>
        <fullName evidence="3">Uncharacterized protein</fullName>
    </submittedName>
</protein>
<keyword evidence="2" id="KW-0732">Signal</keyword>
<evidence type="ECO:0000313" key="4">
    <source>
        <dbReference type="Proteomes" id="UP000824890"/>
    </source>
</evidence>
<evidence type="ECO:0000256" key="1">
    <source>
        <dbReference type="SAM" id="MobiDB-lite"/>
    </source>
</evidence>
<proteinExistence type="predicted"/>
<feature type="compositionally biased region" description="Basic and acidic residues" evidence="1">
    <location>
        <begin position="37"/>
        <end position="64"/>
    </location>
</feature>
<feature type="chain" id="PRO_5045278791" evidence="2">
    <location>
        <begin position="22"/>
        <end position="125"/>
    </location>
</feature>